<protein>
    <recommendedName>
        <fullName evidence="2">Insertion element IS402-like domain-containing protein</fullName>
    </recommendedName>
</protein>
<dbReference type="InterPro" id="IPR052909">
    <property type="entry name" value="Transposase_6_like"/>
</dbReference>
<evidence type="ECO:0000313" key="4">
    <source>
        <dbReference type="Proteomes" id="UP000257706"/>
    </source>
</evidence>
<feature type="region of interest" description="Disordered" evidence="1">
    <location>
        <begin position="1"/>
        <end position="50"/>
    </location>
</feature>
<reference evidence="3 4" key="1">
    <citation type="journal article" date="2018" name="Nat. Biotechnol.">
        <title>A standardized bacterial taxonomy based on genome phylogeny substantially revises the tree of life.</title>
        <authorList>
            <person name="Parks D.H."/>
            <person name="Chuvochina M."/>
            <person name="Waite D.W."/>
            <person name="Rinke C."/>
            <person name="Skarshewski A."/>
            <person name="Chaumeil P.A."/>
            <person name="Hugenholtz P."/>
        </authorList>
    </citation>
    <scope>NUCLEOTIDE SEQUENCE [LARGE SCALE GENOMIC DNA]</scope>
    <source>
        <strain evidence="3">UBA8739</strain>
    </source>
</reference>
<evidence type="ECO:0000256" key="1">
    <source>
        <dbReference type="SAM" id="MobiDB-lite"/>
    </source>
</evidence>
<dbReference type="PANTHER" id="PTHR46637">
    <property type="entry name" value="TIS1421-TRANSPOSASE PROTEIN A"/>
    <property type="match status" value="1"/>
</dbReference>
<gene>
    <name evidence="3" type="ORF">DCK97_03960</name>
</gene>
<dbReference type="InterPro" id="IPR025161">
    <property type="entry name" value="IS402-like_dom"/>
</dbReference>
<feature type="compositionally biased region" description="Basic and acidic residues" evidence="1">
    <location>
        <begin position="16"/>
        <end position="32"/>
    </location>
</feature>
<feature type="compositionally biased region" description="Polar residues" evidence="1">
    <location>
        <begin position="36"/>
        <end position="50"/>
    </location>
</feature>
<evidence type="ECO:0000259" key="2">
    <source>
        <dbReference type="Pfam" id="PF13340"/>
    </source>
</evidence>
<dbReference type="Pfam" id="PF13340">
    <property type="entry name" value="DUF4096"/>
    <property type="match status" value="1"/>
</dbReference>
<dbReference type="PANTHER" id="PTHR46637:SF1">
    <property type="entry name" value="BLL5188 PROTEIN"/>
    <property type="match status" value="1"/>
</dbReference>
<proteinExistence type="predicted"/>
<dbReference type="AlphaFoldDB" id="A0A3B9IFB7"/>
<evidence type="ECO:0000313" key="3">
    <source>
        <dbReference type="EMBL" id="HAE46554.1"/>
    </source>
</evidence>
<name>A0A3B9IFB7_9PROT</name>
<organism evidence="3 4">
    <name type="scientific">Tistrella mobilis</name>
    <dbReference type="NCBI Taxonomy" id="171437"/>
    <lineage>
        <taxon>Bacteria</taxon>
        <taxon>Pseudomonadati</taxon>
        <taxon>Pseudomonadota</taxon>
        <taxon>Alphaproteobacteria</taxon>
        <taxon>Geminicoccales</taxon>
        <taxon>Geminicoccaceae</taxon>
        <taxon>Tistrella</taxon>
    </lineage>
</organism>
<dbReference type="Proteomes" id="UP000257706">
    <property type="component" value="Unassembled WGS sequence"/>
</dbReference>
<accession>A0A3B9IFB7</accession>
<feature type="domain" description="Insertion element IS402-like" evidence="2">
    <location>
        <begin position="62"/>
        <end position="120"/>
    </location>
</feature>
<sequence>MPPTACLRTRAIGAGDRARNEHPQPGCARRDPGSYPSPQSAGPSIWRQDSTATKTTSQLFRLSDEQWVQLGPHLPENQPDTRRVDDRRVLPVIIHLLRIGCRWCNYPAEYGPSITIHATFAPDKISRRFGQNFVLLQMTRTQVVICGKHTRGMPLPRSKQPVNSEGR</sequence>
<dbReference type="EMBL" id="DMAI01000064">
    <property type="protein sequence ID" value="HAE46554.1"/>
    <property type="molecule type" value="Genomic_DNA"/>
</dbReference>
<comment type="caution">
    <text evidence="3">The sequence shown here is derived from an EMBL/GenBank/DDBJ whole genome shotgun (WGS) entry which is preliminary data.</text>
</comment>